<dbReference type="RefSeq" id="WP_042030217.1">
    <property type="nucleotide sequence ID" value="NZ_CAWMFX010000013.1"/>
</dbReference>
<reference evidence="3" key="1">
    <citation type="submission" date="2020-05" db="EMBL/GenBank/DDBJ databases">
        <authorList>
            <person name="Liao W."/>
            <person name="He Y."/>
            <person name="Tan R."/>
            <person name="He X."/>
            <person name="Yang Z."/>
        </authorList>
    </citation>
    <scope>NUCLEOTIDE SEQUENCE</scope>
    <source>
        <strain evidence="3">4608</strain>
    </source>
</reference>
<feature type="transmembrane region" description="Helical" evidence="1">
    <location>
        <begin position="84"/>
        <end position="101"/>
    </location>
</feature>
<proteinExistence type="predicted"/>
<dbReference type="InterPro" id="IPR018706">
    <property type="entry name" value="DUF2214_membrane"/>
</dbReference>
<keyword evidence="4" id="KW-1185">Reference proteome</keyword>
<keyword evidence="1" id="KW-0812">Transmembrane</keyword>
<dbReference type="Pfam" id="PF09980">
    <property type="entry name" value="DUF2214"/>
    <property type="match status" value="1"/>
</dbReference>
<reference evidence="2 4" key="2">
    <citation type="submission" date="2020-12" db="EMBL/GenBank/DDBJ databases">
        <title>FDA dAtabase for Regulatory Grade micrObial Sequences (FDA-ARGOS): Supporting development and validation of Infectious Disease Dx tests.</title>
        <authorList>
            <person name="Sproer C."/>
            <person name="Gronow S."/>
            <person name="Severitt S."/>
            <person name="Schroder I."/>
            <person name="Tallon L."/>
            <person name="Sadzewicz L."/>
            <person name="Zhao X."/>
            <person name="Boylan J."/>
            <person name="Ott S."/>
            <person name="Bowen H."/>
            <person name="Vavikolanu K."/>
            <person name="Mehta A."/>
            <person name="Aluvathingal J."/>
            <person name="Nadendla S."/>
            <person name="Lowell S."/>
            <person name="Myers T."/>
            <person name="Yan Y."/>
            <person name="Sichtig H."/>
        </authorList>
    </citation>
    <scope>NUCLEOTIDE SEQUENCE [LARGE SCALE GENOMIC DNA]</scope>
    <source>
        <strain evidence="2 4">FDAARGOS_986</strain>
    </source>
</reference>
<keyword evidence="1" id="KW-1133">Transmembrane helix</keyword>
<evidence type="ECO:0000256" key="1">
    <source>
        <dbReference type="SAM" id="Phobius"/>
    </source>
</evidence>
<keyword evidence="1" id="KW-0472">Membrane</keyword>
<dbReference type="EMBL" id="CP053881">
    <property type="protein sequence ID" value="QWL64525.1"/>
    <property type="molecule type" value="Genomic_DNA"/>
</dbReference>
<dbReference type="Proteomes" id="UP000679312">
    <property type="component" value="Chromosome"/>
</dbReference>
<dbReference type="Proteomes" id="UP000595481">
    <property type="component" value="Chromosome"/>
</dbReference>
<dbReference type="EMBL" id="CP066092">
    <property type="protein sequence ID" value="QQB18314.1"/>
    <property type="molecule type" value="Genomic_DNA"/>
</dbReference>
<evidence type="ECO:0000313" key="5">
    <source>
        <dbReference type="Proteomes" id="UP000679312"/>
    </source>
</evidence>
<dbReference type="GeneID" id="69552004"/>
<feature type="transmembrane region" description="Helical" evidence="1">
    <location>
        <begin position="41"/>
        <end position="64"/>
    </location>
</feature>
<sequence length="146" mass="16491">MLNHSLLCHLHDGSIILLLLALCIEYLIFRRGLNMVRVRRLLVVDGVSALALFGIFATGCLLALEHAGSLAALFAHPAHGMQTLLFLVIVGSLDYPSRLFYRWRRSLRLGRAPMISIQQQFRVIWILRGNMLLVLIFALLVKHPLP</sequence>
<feature type="transmembrane region" description="Helical" evidence="1">
    <location>
        <begin position="12"/>
        <end position="29"/>
    </location>
</feature>
<name>A0A2S5FAI9_AERJA</name>
<feature type="transmembrane region" description="Helical" evidence="1">
    <location>
        <begin position="122"/>
        <end position="141"/>
    </location>
</feature>
<gene>
    <name evidence="3" type="ORF">HQ399_20900</name>
    <name evidence="2" type="ORF">I6H43_11970</name>
</gene>
<accession>A0A2S5FAI9</accession>
<evidence type="ECO:0000313" key="4">
    <source>
        <dbReference type="Proteomes" id="UP000595481"/>
    </source>
</evidence>
<organism evidence="3 5">
    <name type="scientific">Aeromonas jandaei</name>
    <dbReference type="NCBI Taxonomy" id="650"/>
    <lineage>
        <taxon>Bacteria</taxon>
        <taxon>Pseudomonadati</taxon>
        <taxon>Pseudomonadota</taxon>
        <taxon>Gammaproteobacteria</taxon>
        <taxon>Aeromonadales</taxon>
        <taxon>Aeromonadaceae</taxon>
        <taxon>Aeromonas</taxon>
    </lineage>
</organism>
<protein>
    <submittedName>
        <fullName evidence="3">DUF2214 family protein</fullName>
    </submittedName>
</protein>
<evidence type="ECO:0000313" key="2">
    <source>
        <dbReference type="EMBL" id="QQB18314.1"/>
    </source>
</evidence>
<reference evidence="3 5" key="3">
    <citation type="journal article" date="2021" name="Front. Microbiol.">
        <title>Prevalence and Genetic Analysis of Chromosomal mcr-3/7 in Aeromonas From U.S. Animal-Derived Samples.</title>
        <authorList>
            <person name="Wang Y."/>
            <person name="Hou N."/>
            <person name="Rasooly R."/>
            <person name="Gu Y."/>
            <person name="He X."/>
        </authorList>
    </citation>
    <scope>NUCLEOTIDE SEQUENCE [LARGE SCALE GENOMIC DNA]</scope>
    <source>
        <strain evidence="3 5">4608</strain>
    </source>
</reference>
<dbReference type="AlphaFoldDB" id="A0A2S5FAI9"/>
<evidence type="ECO:0000313" key="3">
    <source>
        <dbReference type="EMBL" id="QWL64525.1"/>
    </source>
</evidence>